<keyword evidence="1" id="KW-0645">Protease</keyword>
<name>I7MG03_TETTS</name>
<sequence length="1755" mass="203916">MILIVITIIFLIIPGILKGQIINVNQIYSPLFHNQLQQNDSNWIPLKLKAISFNNWIFLSSGFSGITVISQEGDQILQIENIENNYIESFEVNSDASCIFIGIRNSLRVYSLTYLKNNTKLFEFQLQSTYTFPTDIQKMVYSESKELLVVGGRQGQVIVYDTTHKISIKQVAVFNTTSGVINGLFISKNGDWLYIASDLVGLFMLKLQEITLPKDSLDSRQIQLILAGHGTYGIISYQVIATSDNFYIFAIDFWYGFFYANSQQIVQSSVNQYPFNINFNAYWPFHQFNPTCQSLILNSQETFLFLGVRSQGIFIFDIRDREQIKFFQQINSDSLVYSIQFSIKEDFLYFSDATKVFTFQQEQINLNENFPNLFNIHQIKYGQLPTQNYKWRCYTDANDDYLIGAFDYSGLFIFPIRQNPYNLDTSVYKFYDLQVDSIYFEPSGKYMVIPQYFSEYLLGIYQYEPLDNSPEQQNISLENTKLIKQYDINQLQITEMITFSFDRQYAVQTYGIGLIIYNATDIFNIQILSRWNTPDFMQGENQGACITNDNNWILSTIRLFGVYLLNIQDKSKPFLSDYKYTLGGESIIISSFQNYAYLIDGIKGFAIIDTNFFPKINIISRISLPGYCVMGLLIQDEQYIFVTTMERGMLTLIDIRDKRFPTVVNAIIYEKQYGMAICMPNNSNYIFVTTSAGIITFPIYSGVKMHTSVSLISQNQLTQEVRISKYEKRNIQGDQNTPTLNDEYIFYVGEQIQFNFAILYPIDENMHISDIYFYQDGQMVKLPSFFSFDQFQQSIQFQTDKALLGSSKVNLNLNIILIKTVIPLNSNSFIFNQQNQLDKAITNQQQSQYIYQSLLQQNILDSNSIISESYDFTKALIFDLTVQQQILDPSVFQDQNLKNIVLPQIIWKINLSLMKSFYINPIKFYIQPSLKFNSTQTSQFITTNSQAISVTLQIDNKSGKLILRSVLSVAFQISDQKDQIIITGTVVNVNAVLQQKIVFANITEITSTNSSNITITVVDSINYPIVQVIPIFQCQFISLKQQLVLNAQNTLQDQIYNQFSEGILFIESEITISFSHSTFLVEDVSDISYEYFYLTSNGNYISIPPNLWLQQMDGSSLTLKGQTTASMYLKSYTFKIIASDGYTKAEDTFTIIISGVPLNYVLNLLFKILGPIVFVLGMYKQRSIFLNIIFSNKVTYSEEIAICNQPFVKQIIMLGSLQQDSKQIVNQLFSKVLVKMKQQIQIDSSSQNKERKISFDLKSESEKDSNIFNICNNSNEDFKNFQESKLQLTQKKINPKSLEKMTQSISKNKKHSVRSILERKYLNQNGSINTSQIICDIQSYNLNLTQSNFNYENEIQDPNSRIQVAIRAYISRYFLSLDKKSQKAYENIKRYCLQFLHQQENDWYKQIVIIKYDYDQKDIQNQQNLSIFPKIDFQYLILTHIFQSFKLFPDKLQETPNNFKEFLEFEAKYKTNINIYLIRDVIFADVLGFKQFSPSKFKPSVGQSIHLFSYEIKQIIAYKKKNIKDCLKPVFKFFNLDYTKYGISKNMRLPAWIYLDQKRGMIVMRGVPQYEDSEEVLIKIKDYSGYVVQQFLLKIRANASQQMQNNENTLQTLNLSNQYDLNINHRKSQYKFNTSPFFKYKDNSQINFSQYFFQQQDQTKSIDNQKNSGNFKLSLPSQQNLELQSLEEEGNTFNQKSLKIQQIIDYQFRRNKNSKNITQISNTTEEIQKIIDKDSQILTLEDDISSTKCDQRRNS</sequence>
<dbReference type="Proteomes" id="UP000009168">
    <property type="component" value="Unassembled WGS sequence"/>
</dbReference>
<keyword evidence="1" id="KW-0378">Hydrolase</keyword>
<dbReference type="InterPro" id="IPR036322">
    <property type="entry name" value="WD40_repeat_dom_sf"/>
</dbReference>
<dbReference type="EMBL" id="GG662698">
    <property type="protein sequence ID" value="EAR84634.1"/>
    <property type="molecule type" value="Genomic_DNA"/>
</dbReference>
<dbReference type="GO" id="GO:0008233">
    <property type="term" value="F:peptidase activity"/>
    <property type="evidence" value="ECO:0007669"/>
    <property type="project" value="UniProtKB-KW"/>
</dbReference>
<dbReference type="GeneID" id="7841641"/>
<dbReference type="SUPFAM" id="SSF82171">
    <property type="entry name" value="DPP6 N-terminal domain-like"/>
    <property type="match status" value="1"/>
</dbReference>
<dbReference type="RefSeq" id="XP_001032297.1">
    <property type="nucleotide sequence ID" value="XM_001032297.1"/>
</dbReference>
<keyword evidence="2" id="KW-1185">Reference proteome</keyword>
<evidence type="ECO:0000313" key="2">
    <source>
        <dbReference type="Proteomes" id="UP000009168"/>
    </source>
</evidence>
<dbReference type="KEGG" id="tet:TTHERM_00649030"/>
<accession>I7MG03</accession>
<gene>
    <name evidence="1" type="ORF">TTHERM_00649030</name>
</gene>
<dbReference type="Gene3D" id="2.130.10.10">
    <property type="entry name" value="YVTN repeat-like/Quinoprotein amine dehydrogenase"/>
    <property type="match status" value="1"/>
</dbReference>
<dbReference type="InParanoid" id="I7MG03"/>
<dbReference type="SUPFAM" id="SSF50978">
    <property type="entry name" value="WD40 repeat-like"/>
    <property type="match status" value="1"/>
</dbReference>
<reference evidence="2" key="1">
    <citation type="journal article" date="2006" name="PLoS Biol.">
        <title>Macronuclear genome sequence of the ciliate Tetrahymena thermophila, a model eukaryote.</title>
        <authorList>
            <person name="Eisen J.A."/>
            <person name="Coyne R.S."/>
            <person name="Wu M."/>
            <person name="Wu D."/>
            <person name="Thiagarajan M."/>
            <person name="Wortman J.R."/>
            <person name="Badger J.H."/>
            <person name="Ren Q."/>
            <person name="Amedeo P."/>
            <person name="Jones K.M."/>
            <person name="Tallon L.J."/>
            <person name="Delcher A.L."/>
            <person name="Salzberg S.L."/>
            <person name="Silva J.C."/>
            <person name="Haas B.J."/>
            <person name="Majoros W.H."/>
            <person name="Farzad M."/>
            <person name="Carlton J.M."/>
            <person name="Smith R.K. Jr."/>
            <person name="Garg J."/>
            <person name="Pearlman R.E."/>
            <person name="Karrer K.M."/>
            <person name="Sun L."/>
            <person name="Manning G."/>
            <person name="Elde N.C."/>
            <person name="Turkewitz A.P."/>
            <person name="Asai D.J."/>
            <person name="Wilkes D.E."/>
            <person name="Wang Y."/>
            <person name="Cai H."/>
            <person name="Collins K."/>
            <person name="Stewart B.A."/>
            <person name="Lee S.R."/>
            <person name="Wilamowska K."/>
            <person name="Weinberg Z."/>
            <person name="Ruzzo W.L."/>
            <person name="Wloga D."/>
            <person name="Gaertig J."/>
            <person name="Frankel J."/>
            <person name="Tsao C.-C."/>
            <person name="Gorovsky M.A."/>
            <person name="Keeling P.J."/>
            <person name="Waller R.F."/>
            <person name="Patron N.J."/>
            <person name="Cherry J.M."/>
            <person name="Stover N.A."/>
            <person name="Krieger C.J."/>
            <person name="del Toro C."/>
            <person name="Ryder H.F."/>
            <person name="Williamson S.C."/>
            <person name="Barbeau R.A."/>
            <person name="Hamilton E.P."/>
            <person name="Orias E."/>
        </authorList>
    </citation>
    <scope>NUCLEOTIDE SEQUENCE [LARGE SCALE GENOMIC DNA]</scope>
    <source>
        <strain evidence="2">SB210</strain>
    </source>
</reference>
<evidence type="ECO:0000313" key="1">
    <source>
        <dbReference type="EMBL" id="EAR84634.1"/>
    </source>
</evidence>
<proteinExistence type="predicted"/>
<organism evidence="1 2">
    <name type="scientific">Tetrahymena thermophila (strain SB210)</name>
    <dbReference type="NCBI Taxonomy" id="312017"/>
    <lineage>
        <taxon>Eukaryota</taxon>
        <taxon>Sar</taxon>
        <taxon>Alveolata</taxon>
        <taxon>Ciliophora</taxon>
        <taxon>Intramacronucleata</taxon>
        <taxon>Oligohymenophorea</taxon>
        <taxon>Hymenostomatida</taxon>
        <taxon>Tetrahymenina</taxon>
        <taxon>Tetrahymenidae</taxon>
        <taxon>Tetrahymena</taxon>
    </lineage>
</organism>
<dbReference type="InterPro" id="IPR015943">
    <property type="entry name" value="WD40/YVTN_repeat-like_dom_sf"/>
</dbReference>
<protein>
    <submittedName>
        <fullName evidence="1">Calpain family cysteine protease</fullName>
    </submittedName>
</protein>
<dbReference type="HOGENOM" id="CLU_000949_0_0_1"/>
<dbReference type="GO" id="GO:0006508">
    <property type="term" value="P:proteolysis"/>
    <property type="evidence" value="ECO:0007669"/>
    <property type="project" value="UniProtKB-KW"/>
</dbReference>